<dbReference type="Gene3D" id="1.10.10.60">
    <property type="entry name" value="Homeodomain-like"/>
    <property type="match status" value="1"/>
</dbReference>
<gene>
    <name evidence="5" type="ORF">F7231_05555</name>
</gene>
<feature type="domain" description="HTH araC/xylS-type" evidence="4">
    <location>
        <begin position="1"/>
        <end position="42"/>
    </location>
</feature>
<keyword evidence="6" id="KW-1185">Reference proteome</keyword>
<evidence type="ECO:0000256" key="3">
    <source>
        <dbReference type="ARBA" id="ARBA00023163"/>
    </source>
</evidence>
<dbReference type="InterPro" id="IPR020449">
    <property type="entry name" value="Tscrpt_reg_AraC-type_HTH"/>
</dbReference>
<dbReference type="EMBL" id="WAEL01000002">
    <property type="protein sequence ID" value="NID09628.1"/>
    <property type="molecule type" value="Genomic_DNA"/>
</dbReference>
<sequence length="50" mass="5865">MLVQTDWTLQEIRRIIGFADQPNFSQFFKKYVGIAPAEFRRSPISPDYEG</sequence>
<dbReference type="Pfam" id="PF12833">
    <property type="entry name" value="HTH_18"/>
    <property type="match status" value="1"/>
</dbReference>
<dbReference type="PRINTS" id="PR00032">
    <property type="entry name" value="HTHARAC"/>
</dbReference>
<evidence type="ECO:0000313" key="5">
    <source>
        <dbReference type="EMBL" id="NID09628.1"/>
    </source>
</evidence>
<dbReference type="InterPro" id="IPR009057">
    <property type="entry name" value="Homeodomain-like_sf"/>
</dbReference>
<accession>A0ABX0QFJ2</accession>
<evidence type="ECO:0000256" key="2">
    <source>
        <dbReference type="ARBA" id="ARBA00023125"/>
    </source>
</evidence>
<dbReference type="SUPFAM" id="SSF46689">
    <property type="entry name" value="Homeodomain-like"/>
    <property type="match status" value="1"/>
</dbReference>
<protein>
    <submittedName>
        <fullName evidence="5">Helix-turn-helix domain-containing protein</fullName>
    </submittedName>
</protein>
<evidence type="ECO:0000259" key="4">
    <source>
        <dbReference type="PROSITE" id="PS01124"/>
    </source>
</evidence>
<dbReference type="PROSITE" id="PS01124">
    <property type="entry name" value="HTH_ARAC_FAMILY_2"/>
    <property type="match status" value="1"/>
</dbReference>
<dbReference type="Proteomes" id="UP000606008">
    <property type="component" value="Unassembled WGS sequence"/>
</dbReference>
<keyword evidence="1" id="KW-0805">Transcription regulation</keyword>
<organism evidence="5 6">
    <name type="scientific">Fibrivirga algicola</name>
    <dbReference type="NCBI Taxonomy" id="2950420"/>
    <lineage>
        <taxon>Bacteria</taxon>
        <taxon>Pseudomonadati</taxon>
        <taxon>Bacteroidota</taxon>
        <taxon>Cytophagia</taxon>
        <taxon>Cytophagales</taxon>
        <taxon>Spirosomataceae</taxon>
        <taxon>Fibrivirga</taxon>
    </lineage>
</organism>
<proteinExistence type="predicted"/>
<evidence type="ECO:0000313" key="6">
    <source>
        <dbReference type="Proteomes" id="UP000606008"/>
    </source>
</evidence>
<name>A0ABX0QFJ2_9BACT</name>
<keyword evidence="3" id="KW-0804">Transcription</keyword>
<reference evidence="5" key="1">
    <citation type="submission" date="2024-05" db="EMBL/GenBank/DDBJ databases">
        <authorList>
            <person name="Jung D.-H."/>
        </authorList>
    </citation>
    <scope>NUCLEOTIDE SEQUENCE</scope>
    <source>
        <strain evidence="5">JA-25</strain>
    </source>
</reference>
<dbReference type="InterPro" id="IPR018060">
    <property type="entry name" value="HTH_AraC"/>
</dbReference>
<evidence type="ECO:0000256" key="1">
    <source>
        <dbReference type="ARBA" id="ARBA00023015"/>
    </source>
</evidence>
<keyword evidence="2" id="KW-0238">DNA-binding</keyword>
<comment type="caution">
    <text evidence="5">The sequence shown here is derived from an EMBL/GenBank/DDBJ whole genome shotgun (WGS) entry which is preliminary data.</text>
</comment>